<sequence>MGRTCSSLVWMVAVATALLASVASASEPAAPARHAMPATQTWDMDSGAGGIYRIAVSLPDDPGAAPADGYPVLYVLDGNAYFASFAQARRVAEHLPVGKAIIVGVGYPTDDAWDVRRLNDFVAPMPDPPPRQYRELAQYPSGARKAFLDFLTGPLRAEIARRYPVDPERHALFGHSLGGLFALYALYERPDAFHSIVAASPSMEWNAQGILDDERVFVARLADGRVGRNSRLMVVVGDRDTDDDPEPARALVARLDRLSGQGLRVRLLRYPDEVHVTVPARSVTDVMRFAFEIR</sequence>
<protein>
    <submittedName>
        <fullName evidence="4">Prolyl oligopeptidase family serine peptidase</fullName>
    </submittedName>
</protein>
<gene>
    <name evidence="4" type="ORF">LTT95_05905</name>
</gene>
<evidence type="ECO:0000313" key="4">
    <source>
        <dbReference type="EMBL" id="MCD9096473.1"/>
    </source>
</evidence>
<feature type="chain" id="PRO_5046033659" evidence="3">
    <location>
        <begin position="26"/>
        <end position="294"/>
    </location>
</feature>
<keyword evidence="3" id="KW-0732">Signal</keyword>
<dbReference type="PANTHER" id="PTHR40841:SF2">
    <property type="entry name" value="SIDEROPHORE-DEGRADING ESTERASE (EUROFUNG)"/>
    <property type="match status" value="1"/>
</dbReference>
<evidence type="ECO:0000256" key="3">
    <source>
        <dbReference type="SAM" id="SignalP"/>
    </source>
</evidence>
<dbReference type="PANTHER" id="PTHR40841">
    <property type="entry name" value="SIDEROPHORE TRIACETYLFUSARININE C ESTERASE"/>
    <property type="match status" value="1"/>
</dbReference>
<dbReference type="Proteomes" id="UP001430360">
    <property type="component" value="Unassembled WGS sequence"/>
</dbReference>
<dbReference type="SUPFAM" id="SSF53474">
    <property type="entry name" value="alpha/beta-Hydrolases"/>
    <property type="match status" value="1"/>
</dbReference>
<proteinExistence type="inferred from homology"/>
<accession>A0ABS8UAF3</accession>
<dbReference type="InterPro" id="IPR000801">
    <property type="entry name" value="Esterase-like"/>
</dbReference>
<reference evidence="4" key="1">
    <citation type="submission" date="2021-12" db="EMBL/GenBank/DDBJ databases">
        <authorList>
            <person name="Ulrich A."/>
        </authorList>
    </citation>
    <scope>NUCLEOTIDE SEQUENCE</scope>
    <source>
        <strain evidence="4">A1P009</strain>
    </source>
</reference>
<comment type="similarity">
    <text evidence="1">Belongs to the esterase D family.</text>
</comment>
<dbReference type="RefSeq" id="WP_232135139.1">
    <property type="nucleotide sequence ID" value="NZ_CP089507.1"/>
</dbReference>
<organism evidence="4 5">
    <name type="scientific">Luteimonas fraxinea</name>
    <dbReference type="NCBI Taxonomy" id="2901869"/>
    <lineage>
        <taxon>Bacteria</taxon>
        <taxon>Pseudomonadati</taxon>
        <taxon>Pseudomonadota</taxon>
        <taxon>Gammaproteobacteria</taxon>
        <taxon>Lysobacterales</taxon>
        <taxon>Lysobacteraceae</taxon>
        <taxon>Luteimonas</taxon>
    </lineage>
</organism>
<evidence type="ECO:0000313" key="5">
    <source>
        <dbReference type="Proteomes" id="UP001430360"/>
    </source>
</evidence>
<dbReference type="EMBL" id="JAJQKU010000002">
    <property type="protein sequence ID" value="MCD9096473.1"/>
    <property type="molecule type" value="Genomic_DNA"/>
</dbReference>
<reference evidence="4" key="2">
    <citation type="journal article" date="2022" name="Syst. Appl. Microbiol.">
        <title>Physiological and genomic characterisation of Luteimonas fraxinea sp. nov., a bacterial species associated with trees tolerant to ash dieback.</title>
        <authorList>
            <person name="Ulrich K."/>
            <person name="Becker R."/>
            <person name="Behrendt U."/>
            <person name="Kube M."/>
            <person name="Schneck V."/>
            <person name="Ulrich A."/>
        </authorList>
    </citation>
    <scope>NUCLEOTIDE SEQUENCE</scope>
    <source>
        <strain evidence="4">A1P009</strain>
    </source>
</reference>
<feature type="signal peptide" evidence="3">
    <location>
        <begin position="1"/>
        <end position="25"/>
    </location>
</feature>
<keyword evidence="5" id="KW-1185">Reference proteome</keyword>
<evidence type="ECO:0000256" key="2">
    <source>
        <dbReference type="ARBA" id="ARBA00022801"/>
    </source>
</evidence>
<dbReference type="Pfam" id="PF00756">
    <property type="entry name" value="Esterase"/>
    <property type="match status" value="1"/>
</dbReference>
<dbReference type="InterPro" id="IPR029058">
    <property type="entry name" value="AB_hydrolase_fold"/>
</dbReference>
<evidence type="ECO:0000256" key="1">
    <source>
        <dbReference type="ARBA" id="ARBA00005622"/>
    </source>
</evidence>
<dbReference type="InterPro" id="IPR052558">
    <property type="entry name" value="Siderophore_Hydrolase_D"/>
</dbReference>
<keyword evidence="2" id="KW-0378">Hydrolase</keyword>
<comment type="caution">
    <text evidence="4">The sequence shown here is derived from an EMBL/GenBank/DDBJ whole genome shotgun (WGS) entry which is preliminary data.</text>
</comment>
<name>A0ABS8UAF3_9GAMM</name>
<dbReference type="Gene3D" id="3.40.50.1820">
    <property type="entry name" value="alpha/beta hydrolase"/>
    <property type="match status" value="1"/>
</dbReference>